<gene>
    <name evidence="12" type="ORF">K504DRAFT_460662</name>
</gene>
<evidence type="ECO:0000256" key="4">
    <source>
        <dbReference type="ARBA" id="ARBA00022467"/>
    </source>
</evidence>
<reference evidence="12" key="1">
    <citation type="journal article" date="2020" name="Stud. Mycol.">
        <title>101 Dothideomycetes genomes: a test case for predicting lifestyles and emergence of pathogens.</title>
        <authorList>
            <person name="Haridas S."/>
            <person name="Albert R."/>
            <person name="Binder M."/>
            <person name="Bloem J."/>
            <person name="Labutti K."/>
            <person name="Salamov A."/>
            <person name="Andreopoulos B."/>
            <person name="Baker S."/>
            <person name="Barry K."/>
            <person name="Bills G."/>
            <person name="Bluhm B."/>
            <person name="Cannon C."/>
            <person name="Castanera R."/>
            <person name="Culley D."/>
            <person name="Daum C."/>
            <person name="Ezra D."/>
            <person name="Gonzalez J."/>
            <person name="Henrissat B."/>
            <person name="Kuo A."/>
            <person name="Liang C."/>
            <person name="Lipzen A."/>
            <person name="Lutzoni F."/>
            <person name="Magnuson J."/>
            <person name="Mondo S."/>
            <person name="Nolan M."/>
            <person name="Ohm R."/>
            <person name="Pangilinan J."/>
            <person name="Park H.-J."/>
            <person name="Ramirez L."/>
            <person name="Alfaro M."/>
            <person name="Sun H."/>
            <person name="Tritt A."/>
            <person name="Yoshinaga Y."/>
            <person name="Zwiers L.-H."/>
            <person name="Turgeon B."/>
            <person name="Goodwin S."/>
            <person name="Spatafora J."/>
            <person name="Crous P."/>
            <person name="Grigoriev I."/>
        </authorList>
    </citation>
    <scope>NUCLEOTIDE SEQUENCE</scope>
    <source>
        <strain evidence="12">CBS 279.74</strain>
    </source>
</reference>
<dbReference type="PANTHER" id="PTHR10619">
    <property type="entry name" value="F-ACTIN-CAPPING PROTEIN SUBUNIT BETA"/>
    <property type="match status" value="1"/>
</dbReference>
<dbReference type="GO" id="GO:0030479">
    <property type="term" value="C:actin cortical patch"/>
    <property type="evidence" value="ECO:0007669"/>
    <property type="project" value="UniProtKB-SubCell"/>
</dbReference>
<evidence type="ECO:0000256" key="5">
    <source>
        <dbReference type="ARBA" id="ARBA00022490"/>
    </source>
</evidence>
<evidence type="ECO:0000256" key="3">
    <source>
        <dbReference type="ARBA" id="ARBA00021859"/>
    </source>
</evidence>
<comment type="function">
    <text evidence="8 10">F-actin-capping proteins bind in a Ca(2+)-independent manner to the fast growing ends of actin filaments (barbed end) thereby blocking the exchange of subunits at these ends. Unlike other capping proteins (such as gelsolin and severin), these proteins do not sever actin filaments.</text>
</comment>
<dbReference type="InterPro" id="IPR043175">
    <property type="entry name" value="CAPZB_N"/>
</dbReference>
<dbReference type="PANTHER" id="PTHR10619:SF0">
    <property type="entry name" value="F-ACTIN-CAPPING PROTEIN SUBUNIT BETA ISOFORMS 1 AND 2"/>
    <property type="match status" value="1"/>
</dbReference>
<comment type="subcellular location">
    <subcellularLocation>
        <location evidence="1">Cytoplasm</location>
        <location evidence="1">Cytoskeleton</location>
        <location evidence="1">Actin patch</location>
    </subcellularLocation>
</comment>
<evidence type="ECO:0000256" key="11">
    <source>
        <dbReference type="SAM" id="MobiDB-lite"/>
    </source>
</evidence>
<name>A0A6G1JXS5_9PLEO</name>
<keyword evidence="5 10" id="KW-0963">Cytoplasm</keyword>
<dbReference type="GO" id="GO:0030036">
    <property type="term" value="P:actin cytoskeleton organization"/>
    <property type="evidence" value="ECO:0007669"/>
    <property type="project" value="InterPro"/>
</dbReference>
<dbReference type="Pfam" id="PF01115">
    <property type="entry name" value="F_actin_cap_B"/>
    <property type="match status" value="1"/>
</dbReference>
<dbReference type="AlphaFoldDB" id="A0A6G1JXS5"/>
<comment type="subunit">
    <text evidence="9">Component of the F-actin capping complex, composed of a heterodimer of an alpha and a beta subunit.</text>
</comment>
<dbReference type="InterPro" id="IPR001698">
    <property type="entry name" value="CAPZB"/>
</dbReference>
<evidence type="ECO:0000256" key="7">
    <source>
        <dbReference type="ARBA" id="ARBA00023212"/>
    </source>
</evidence>
<comment type="similarity">
    <text evidence="2 10">Belongs to the F-actin-capping protein beta subunit family.</text>
</comment>
<evidence type="ECO:0000256" key="8">
    <source>
        <dbReference type="ARBA" id="ARBA00025389"/>
    </source>
</evidence>
<dbReference type="SUPFAM" id="SSF90096">
    <property type="entry name" value="Subunits of heterodimeric actin filament capping protein Capz"/>
    <property type="match status" value="1"/>
</dbReference>
<evidence type="ECO:0000256" key="9">
    <source>
        <dbReference type="ARBA" id="ARBA00044965"/>
    </source>
</evidence>
<proteinExistence type="inferred from homology"/>
<sequence length="317" mass="35244">MGDLTPRHLSTHGPAGTTLEGCGQAALSPVPARYSDRFSIQDSESEHSEIMADPIDSALDLLRRLNPKDVKANVDHLISLNPDLTEDLLESVDIPLAIKKCSKTKRDFLCCDYNRDGDSWRSPWSNEFEPPVEDGEGVTPSERIRKMEIRANEAFDVYRELYFEGGISSVYLWDMDDGFAGCVLLKKAVNPTPKSSGSWDSIHVFDAQDRARTAHYKLTSTVILSLGTDSDALGGLDLSGNMVRQVEQDMAVDDDTSHVANVGKMVEDMELKMRNLLQEVYFGKAKDVVGDLRSIAPLSQTNRDRATQREMINSMAR</sequence>
<feature type="region of interest" description="Disordered" evidence="11">
    <location>
        <begin position="1"/>
        <end position="21"/>
    </location>
</feature>
<protein>
    <recommendedName>
        <fullName evidence="3 10">F-actin-capping protein subunit beta</fullName>
    </recommendedName>
</protein>
<dbReference type="InterPro" id="IPR019771">
    <property type="entry name" value="F-actin_capping_bsu_CS"/>
</dbReference>
<evidence type="ECO:0000256" key="6">
    <source>
        <dbReference type="ARBA" id="ARBA00023203"/>
    </source>
</evidence>
<dbReference type="FunFam" id="3.90.1150.210:FF:000005">
    <property type="entry name" value="F-actin-capping protein subunit beta"/>
    <property type="match status" value="1"/>
</dbReference>
<dbReference type="GO" id="GO:0051016">
    <property type="term" value="P:barbed-end actin filament capping"/>
    <property type="evidence" value="ECO:0007669"/>
    <property type="project" value="UniProtKB-UniRule"/>
</dbReference>
<dbReference type="Gene3D" id="1.20.58.570">
    <property type="match status" value="1"/>
</dbReference>
<keyword evidence="4 10" id="KW-0117">Actin capping</keyword>
<accession>A0A6G1JXS5</accession>
<dbReference type="Gene3D" id="3.90.1150.210">
    <property type="entry name" value="F-actin capping protein, beta subunit"/>
    <property type="match status" value="1"/>
</dbReference>
<evidence type="ECO:0000256" key="2">
    <source>
        <dbReference type="ARBA" id="ARBA00006039"/>
    </source>
</evidence>
<dbReference type="Proteomes" id="UP000799428">
    <property type="component" value="Unassembled WGS sequence"/>
</dbReference>
<dbReference type="PRINTS" id="PR00192">
    <property type="entry name" value="FACTINCAPB"/>
</dbReference>
<organism evidence="12 13">
    <name type="scientific">Pleomassaria siparia CBS 279.74</name>
    <dbReference type="NCBI Taxonomy" id="1314801"/>
    <lineage>
        <taxon>Eukaryota</taxon>
        <taxon>Fungi</taxon>
        <taxon>Dikarya</taxon>
        <taxon>Ascomycota</taxon>
        <taxon>Pezizomycotina</taxon>
        <taxon>Dothideomycetes</taxon>
        <taxon>Pleosporomycetidae</taxon>
        <taxon>Pleosporales</taxon>
        <taxon>Pleomassariaceae</taxon>
        <taxon>Pleomassaria</taxon>
    </lineage>
</organism>
<keyword evidence="7 10" id="KW-0206">Cytoskeleton</keyword>
<comment type="subunit">
    <text evidence="10">Heterodimer of an alpha and a beta subunit.</text>
</comment>
<evidence type="ECO:0000256" key="10">
    <source>
        <dbReference type="RuleBase" id="RU365078"/>
    </source>
</evidence>
<dbReference type="FunFam" id="1.20.58.570:FF:000001">
    <property type="entry name" value="F-actin-capping protein subunit beta"/>
    <property type="match status" value="1"/>
</dbReference>
<dbReference type="InterPro" id="IPR042276">
    <property type="entry name" value="CapZ_alpha/beta_2"/>
</dbReference>
<evidence type="ECO:0000313" key="13">
    <source>
        <dbReference type="Proteomes" id="UP000799428"/>
    </source>
</evidence>
<dbReference type="InterPro" id="IPR037282">
    <property type="entry name" value="CapZ_alpha/beta"/>
</dbReference>
<dbReference type="GO" id="GO:0008290">
    <property type="term" value="C:F-actin capping protein complex"/>
    <property type="evidence" value="ECO:0007669"/>
    <property type="project" value="UniProtKB-UniRule"/>
</dbReference>
<evidence type="ECO:0000256" key="1">
    <source>
        <dbReference type="ARBA" id="ARBA00004134"/>
    </source>
</evidence>
<keyword evidence="13" id="KW-1185">Reference proteome</keyword>
<evidence type="ECO:0000313" key="12">
    <source>
        <dbReference type="EMBL" id="KAF2705414.1"/>
    </source>
</evidence>
<dbReference type="EMBL" id="MU005779">
    <property type="protein sequence ID" value="KAF2705414.1"/>
    <property type="molecule type" value="Genomic_DNA"/>
</dbReference>
<dbReference type="GO" id="GO:0000902">
    <property type="term" value="P:cell morphogenesis"/>
    <property type="evidence" value="ECO:0007669"/>
    <property type="project" value="TreeGrafter"/>
</dbReference>
<keyword evidence="6 10" id="KW-0009">Actin-binding</keyword>
<dbReference type="GO" id="GO:0051015">
    <property type="term" value="F:actin filament binding"/>
    <property type="evidence" value="ECO:0007669"/>
    <property type="project" value="TreeGrafter"/>
</dbReference>
<dbReference type="OrthoDB" id="9979678at2759"/>
<dbReference type="PROSITE" id="PS00231">
    <property type="entry name" value="F_ACTIN_CAPPING_BETA"/>
    <property type="match status" value="1"/>
</dbReference>